<dbReference type="AlphaFoldDB" id="A0A5N1J7J2"/>
<organism evidence="2 3">
    <name type="scientific">Larkinella humicola</name>
    <dbReference type="NCBI Taxonomy" id="2607654"/>
    <lineage>
        <taxon>Bacteria</taxon>
        <taxon>Pseudomonadati</taxon>
        <taxon>Bacteroidota</taxon>
        <taxon>Cytophagia</taxon>
        <taxon>Cytophagales</taxon>
        <taxon>Spirosomataceae</taxon>
        <taxon>Larkinella</taxon>
    </lineage>
</organism>
<sequence length="247" mass="28197">MKAIAVFTFAMFWGLSSVFAQQTTYSQEDSTITTSELKRFYRYITRANVEEKTLFKLGFWPNAGDRDFTGRPSFRIGLNADVSVERKITPSFSVMAGFDFMLRYNKYDQFAVPYYNNGTYIDTDRMFRGFVYAKVGTRFYYDMAKRIREGKAANNFSGNYIGIQYTRALSVRVIEHRYDTKTGSSAGTNNYDIGGGVWRTTAFSHVGISTPDRATGFCRSQCWTRNHYSKTGEKPCLRAGSCTRGLL</sequence>
<proteinExistence type="predicted"/>
<gene>
    <name evidence="2" type="ORF">F0P93_27630</name>
</gene>
<reference evidence="2 3" key="1">
    <citation type="submission" date="2019-09" db="EMBL/GenBank/DDBJ databases">
        <title>Genome Sequence of Larkinella sp MA1.</title>
        <authorList>
            <person name="Srinivasan S."/>
        </authorList>
    </citation>
    <scope>NUCLEOTIDE SEQUENCE [LARGE SCALE GENOMIC DNA]</scope>
    <source>
        <strain evidence="2 3">MA1</strain>
    </source>
</reference>
<feature type="chain" id="PRO_5025013658" evidence="1">
    <location>
        <begin position="21"/>
        <end position="247"/>
    </location>
</feature>
<dbReference type="RefSeq" id="WP_150881028.1">
    <property type="nucleotide sequence ID" value="NZ_VTWS01000009.1"/>
</dbReference>
<protein>
    <submittedName>
        <fullName evidence="2">Uncharacterized protein</fullName>
    </submittedName>
</protein>
<name>A0A5N1J7J2_9BACT</name>
<evidence type="ECO:0000256" key="1">
    <source>
        <dbReference type="SAM" id="SignalP"/>
    </source>
</evidence>
<evidence type="ECO:0000313" key="2">
    <source>
        <dbReference type="EMBL" id="KAA9346775.1"/>
    </source>
</evidence>
<dbReference type="EMBL" id="VTWS01000009">
    <property type="protein sequence ID" value="KAA9346775.1"/>
    <property type="molecule type" value="Genomic_DNA"/>
</dbReference>
<comment type="caution">
    <text evidence="2">The sequence shown here is derived from an EMBL/GenBank/DDBJ whole genome shotgun (WGS) entry which is preliminary data.</text>
</comment>
<keyword evidence="1" id="KW-0732">Signal</keyword>
<evidence type="ECO:0000313" key="3">
    <source>
        <dbReference type="Proteomes" id="UP000326344"/>
    </source>
</evidence>
<dbReference type="Proteomes" id="UP000326344">
    <property type="component" value="Unassembled WGS sequence"/>
</dbReference>
<feature type="signal peptide" evidence="1">
    <location>
        <begin position="1"/>
        <end position="20"/>
    </location>
</feature>
<accession>A0A5N1J7J2</accession>
<keyword evidence="3" id="KW-1185">Reference proteome</keyword>